<proteinExistence type="predicted"/>
<dbReference type="Proteomes" id="UP000238523">
    <property type="component" value="Chromosome"/>
</dbReference>
<dbReference type="AlphaFoldDB" id="A0A2K9Z7G1"/>
<organism evidence="1 2">
    <name type="scientific">Rhizobium leguminosarum</name>
    <dbReference type="NCBI Taxonomy" id="384"/>
    <lineage>
        <taxon>Bacteria</taxon>
        <taxon>Pseudomonadati</taxon>
        <taxon>Pseudomonadota</taxon>
        <taxon>Alphaproteobacteria</taxon>
        <taxon>Hyphomicrobiales</taxon>
        <taxon>Rhizobiaceae</taxon>
        <taxon>Rhizobium/Agrobacterium group</taxon>
        <taxon>Rhizobium</taxon>
    </lineage>
</organism>
<dbReference type="EMBL" id="CP025012">
    <property type="protein sequence ID" value="AUW44120.1"/>
    <property type="molecule type" value="Genomic_DNA"/>
</dbReference>
<reference evidence="1 2" key="1">
    <citation type="submission" date="2017-11" db="EMBL/GenBank/DDBJ databases">
        <title>Complete genome of Rhizobium leguminosarum Norway, an ineffective micro-symbiont.</title>
        <authorList>
            <person name="Hoffrichter A."/>
            <person name="Liang J."/>
            <person name="Brachmann A."/>
            <person name="Marin M."/>
        </authorList>
    </citation>
    <scope>NUCLEOTIDE SEQUENCE [LARGE SCALE GENOMIC DNA]</scope>
    <source>
        <strain evidence="1 2">Norway</strain>
    </source>
</reference>
<evidence type="ECO:0000313" key="2">
    <source>
        <dbReference type="Proteomes" id="UP000238523"/>
    </source>
</evidence>
<name>A0A2K9Z7G1_RHILE</name>
<sequence>MRQLCNGVQRNIASQQIFRTCVKLRQAHDISLIIGILSKFLGLWQGVTGGWRRAVSTRAPGLLSIFLNGTRGEIFRMKISITVEAVPKCDKTKAGLMAGSVLKRCRVTNSRPESLDQAR</sequence>
<protein>
    <submittedName>
        <fullName evidence="1">Uncharacterized protein</fullName>
    </submittedName>
</protein>
<gene>
    <name evidence="1" type="ORF">CUJ84_Chr003789</name>
</gene>
<evidence type="ECO:0000313" key="1">
    <source>
        <dbReference type="EMBL" id="AUW44120.1"/>
    </source>
</evidence>
<accession>A0A2K9Z7G1</accession>